<feature type="transmembrane region" description="Helical" evidence="5">
    <location>
        <begin position="134"/>
        <end position="154"/>
    </location>
</feature>
<feature type="transmembrane region" description="Helical" evidence="5">
    <location>
        <begin position="350"/>
        <end position="371"/>
    </location>
</feature>
<feature type="transmembrane region" description="Helical" evidence="5">
    <location>
        <begin position="160"/>
        <end position="181"/>
    </location>
</feature>
<feature type="transmembrane region" description="Helical" evidence="5">
    <location>
        <begin position="254"/>
        <end position="275"/>
    </location>
</feature>
<dbReference type="Proteomes" id="UP001519305">
    <property type="component" value="Unassembled WGS sequence"/>
</dbReference>
<reference evidence="6 7" key="1">
    <citation type="submission" date="2021-03" db="EMBL/GenBank/DDBJ databases">
        <title>Sequencing the genomes of 1000 actinobacteria strains.</title>
        <authorList>
            <person name="Klenk H.-P."/>
        </authorList>
    </citation>
    <scope>NUCLEOTIDE SEQUENCE [LARGE SCALE GENOMIC DNA]</scope>
    <source>
        <strain evidence="6 7">DSM 44506</strain>
    </source>
</reference>
<keyword evidence="4 5" id="KW-0472">Membrane</keyword>
<evidence type="ECO:0000256" key="1">
    <source>
        <dbReference type="ARBA" id="ARBA00004141"/>
    </source>
</evidence>
<accession>A0ABS4U6N0</accession>
<evidence type="ECO:0000313" key="6">
    <source>
        <dbReference type="EMBL" id="MBP2332308.1"/>
    </source>
</evidence>
<keyword evidence="2 5" id="KW-0812">Transmembrane</keyword>
<proteinExistence type="predicted"/>
<feature type="transmembrane region" description="Helical" evidence="5">
    <location>
        <begin position="43"/>
        <end position="62"/>
    </location>
</feature>
<organism evidence="6 7">
    <name type="scientific">Corynebacterium freneyi</name>
    <dbReference type="NCBI Taxonomy" id="134034"/>
    <lineage>
        <taxon>Bacteria</taxon>
        <taxon>Bacillati</taxon>
        <taxon>Actinomycetota</taxon>
        <taxon>Actinomycetes</taxon>
        <taxon>Mycobacteriales</taxon>
        <taxon>Corynebacteriaceae</taxon>
        <taxon>Corynebacterium</taxon>
    </lineage>
</organism>
<evidence type="ECO:0000313" key="7">
    <source>
        <dbReference type="Proteomes" id="UP001519305"/>
    </source>
</evidence>
<name>A0ABS4U6N0_9CORY</name>
<feature type="transmembrane region" description="Helical" evidence="5">
    <location>
        <begin position="69"/>
        <end position="88"/>
    </location>
</feature>
<dbReference type="InterPro" id="IPR036259">
    <property type="entry name" value="MFS_trans_sf"/>
</dbReference>
<dbReference type="EMBL" id="JAGINY010000001">
    <property type="protein sequence ID" value="MBP2332308.1"/>
    <property type="molecule type" value="Genomic_DNA"/>
</dbReference>
<dbReference type="PANTHER" id="PTHR23514">
    <property type="entry name" value="BYPASS OF STOP CODON PROTEIN 6"/>
    <property type="match status" value="1"/>
</dbReference>
<gene>
    <name evidence="6" type="ORF">JOF33_001007</name>
</gene>
<dbReference type="Pfam" id="PF07690">
    <property type="entry name" value="MFS_1"/>
    <property type="match status" value="1"/>
</dbReference>
<sequence length="402" mass="39849">MAVMSRGFAGTSLMFSSNGAIFASLLPWYPTLVEEWGLTDLQFGFIVAAMPVGSLVSSALPARVVSWRGPLFASVGGTLIMAVLMTLIGQISGGLALAVLLFGFGIVDATADVGQNVAGTRVQDRAGKSIISRLHAFWSLGAASGGAIATWSAMSGNDVGVHLAVSSAVCLAMASLGAWLVGDRAAPLPRELLDDAHPDADAATTDSAPKPSALRSALLAVLPLAAVATAGTAVEDLGQNWGGLAAHELTGLAAASAGIAYAAFLSSQTLGRFLGDAFIDRCGRARVAGAGGVLIAVGGVLVLVGGAASSPVVLLGGFALAGFGCATLVPSAFAAAAALPGVSDGAGVTLVGWMMRMGFLVTSPAIGVAATGIGLQWALGLLLVLGVVAAACSPALNVRTRA</sequence>
<protein>
    <recommendedName>
        <fullName evidence="8">MFS transporter</fullName>
    </recommendedName>
</protein>
<evidence type="ECO:0000256" key="5">
    <source>
        <dbReference type="SAM" id="Phobius"/>
    </source>
</evidence>
<comment type="caution">
    <text evidence="6">The sequence shown here is derived from an EMBL/GenBank/DDBJ whole genome shotgun (WGS) entry which is preliminary data.</text>
</comment>
<dbReference type="InterPro" id="IPR051788">
    <property type="entry name" value="MFS_Transporter"/>
</dbReference>
<dbReference type="PANTHER" id="PTHR23514:SF13">
    <property type="entry name" value="INNER MEMBRANE PROTEIN YBJJ"/>
    <property type="match status" value="1"/>
</dbReference>
<evidence type="ECO:0000256" key="4">
    <source>
        <dbReference type="ARBA" id="ARBA00023136"/>
    </source>
</evidence>
<feature type="transmembrane region" description="Helical" evidence="5">
    <location>
        <begin position="314"/>
        <end position="338"/>
    </location>
</feature>
<evidence type="ECO:0000256" key="3">
    <source>
        <dbReference type="ARBA" id="ARBA00022989"/>
    </source>
</evidence>
<keyword evidence="7" id="KW-1185">Reference proteome</keyword>
<evidence type="ECO:0008006" key="8">
    <source>
        <dbReference type="Google" id="ProtNLM"/>
    </source>
</evidence>
<dbReference type="SUPFAM" id="SSF103473">
    <property type="entry name" value="MFS general substrate transporter"/>
    <property type="match status" value="1"/>
</dbReference>
<comment type="subcellular location">
    <subcellularLocation>
        <location evidence="1">Membrane</location>
        <topology evidence="1">Multi-pass membrane protein</topology>
    </subcellularLocation>
</comment>
<feature type="transmembrane region" description="Helical" evidence="5">
    <location>
        <begin position="377"/>
        <end position="398"/>
    </location>
</feature>
<keyword evidence="3 5" id="KW-1133">Transmembrane helix</keyword>
<dbReference type="Gene3D" id="1.20.1250.20">
    <property type="entry name" value="MFS general substrate transporter like domains"/>
    <property type="match status" value="2"/>
</dbReference>
<feature type="transmembrane region" description="Helical" evidence="5">
    <location>
        <begin position="94"/>
        <end position="113"/>
    </location>
</feature>
<dbReference type="InterPro" id="IPR011701">
    <property type="entry name" value="MFS"/>
</dbReference>
<feature type="transmembrane region" description="Helical" evidence="5">
    <location>
        <begin position="287"/>
        <end position="308"/>
    </location>
</feature>
<evidence type="ECO:0000256" key="2">
    <source>
        <dbReference type="ARBA" id="ARBA00022692"/>
    </source>
</evidence>
<feature type="transmembrane region" description="Helical" evidence="5">
    <location>
        <begin position="217"/>
        <end position="234"/>
    </location>
</feature>